<dbReference type="InterPro" id="IPR012292">
    <property type="entry name" value="Globin/Proto"/>
</dbReference>
<feature type="transmembrane region" description="Helical" evidence="5">
    <location>
        <begin position="140"/>
        <end position="159"/>
    </location>
</feature>
<dbReference type="SUPFAM" id="SSF46458">
    <property type="entry name" value="Globin-like"/>
    <property type="match status" value="1"/>
</dbReference>
<dbReference type="Proteomes" id="UP000318815">
    <property type="component" value="Unassembled WGS sequence"/>
</dbReference>
<protein>
    <submittedName>
        <fullName evidence="6">Group III truncated hemoglobin</fullName>
    </submittedName>
</protein>
<comment type="caution">
    <text evidence="6">The sequence shown here is derived from an EMBL/GenBank/DDBJ whole genome shotgun (WGS) entry which is preliminary data.</text>
</comment>
<sequence>MADVEKRPQLADIQTEEDVTLLVYTFYDKIRADTLLGPVFDKAIAGDWEPHLQIMCNFWSTMLLYSGKYRGDPMSKHMTLPIDPRHFGQWLALFTGTLDTLFQGEVADNAKARANNIARIMQSMLGFPLIINKDGDMLKLLFCHYLCYGAGWSLVSVLWRRR</sequence>
<keyword evidence="1" id="KW-0813">Transport</keyword>
<accession>A0A5C6LQ99</accession>
<keyword evidence="3" id="KW-0479">Metal-binding</keyword>
<gene>
    <name evidence="6" type="ORF">FEF09_21185</name>
</gene>
<proteinExistence type="predicted"/>
<evidence type="ECO:0000313" key="7">
    <source>
        <dbReference type="Proteomes" id="UP000318815"/>
    </source>
</evidence>
<evidence type="ECO:0000256" key="5">
    <source>
        <dbReference type="SAM" id="Phobius"/>
    </source>
</evidence>
<evidence type="ECO:0000256" key="3">
    <source>
        <dbReference type="ARBA" id="ARBA00022723"/>
    </source>
</evidence>
<dbReference type="OrthoDB" id="25954at2"/>
<dbReference type="EMBL" id="VOHS01000026">
    <property type="protein sequence ID" value="TWV98082.1"/>
    <property type="molecule type" value="Genomic_DNA"/>
</dbReference>
<dbReference type="Gene3D" id="1.10.490.10">
    <property type="entry name" value="Globins"/>
    <property type="match status" value="1"/>
</dbReference>
<evidence type="ECO:0000256" key="2">
    <source>
        <dbReference type="ARBA" id="ARBA00022617"/>
    </source>
</evidence>
<dbReference type="GO" id="GO:0020037">
    <property type="term" value="F:heme binding"/>
    <property type="evidence" value="ECO:0007669"/>
    <property type="project" value="InterPro"/>
</dbReference>
<name>A0A5C6LQ99_9BACT</name>
<dbReference type="AlphaFoldDB" id="A0A5C6LQ99"/>
<dbReference type="GO" id="GO:0046872">
    <property type="term" value="F:metal ion binding"/>
    <property type="evidence" value="ECO:0007669"/>
    <property type="project" value="UniProtKB-KW"/>
</dbReference>
<dbReference type="InterPro" id="IPR009050">
    <property type="entry name" value="Globin-like_sf"/>
</dbReference>
<keyword evidence="4" id="KW-0408">Iron</keyword>
<keyword evidence="5" id="KW-0812">Transmembrane</keyword>
<dbReference type="RefSeq" id="WP_146306957.1">
    <property type="nucleotide sequence ID" value="NZ_VOHS01000026.1"/>
</dbReference>
<keyword evidence="5" id="KW-1133">Transmembrane helix</keyword>
<keyword evidence="5" id="KW-0472">Membrane</keyword>
<dbReference type="InterPro" id="IPR001486">
    <property type="entry name" value="Hemoglobin_trunc"/>
</dbReference>
<organism evidence="6 7">
    <name type="scientific">Chitinophaga pinensis</name>
    <dbReference type="NCBI Taxonomy" id="79329"/>
    <lineage>
        <taxon>Bacteria</taxon>
        <taxon>Pseudomonadati</taxon>
        <taxon>Bacteroidota</taxon>
        <taxon>Chitinophagia</taxon>
        <taxon>Chitinophagales</taxon>
        <taxon>Chitinophagaceae</taxon>
        <taxon>Chitinophaga</taxon>
    </lineage>
</organism>
<keyword evidence="2" id="KW-0349">Heme</keyword>
<keyword evidence="7" id="KW-1185">Reference proteome</keyword>
<evidence type="ECO:0000256" key="4">
    <source>
        <dbReference type="ARBA" id="ARBA00023004"/>
    </source>
</evidence>
<evidence type="ECO:0000313" key="6">
    <source>
        <dbReference type="EMBL" id="TWV98082.1"/>
    </source>
</evidence>
<dbReference type="GO" id="GO:0019825">
    <property type="term" value="F:oxygen binding"/>
    <property type="evidence" value="ECO:0007669"/>
    <property type="project" value="InterPro"/>
</dbReference>
<dbReference type="CDD" id="cd08916">
    <property type="entry name" value="TrHb3_P"/>
    <property type="match status" value="1"/>
</dbReference>
<dbReference type="Pfam" id="PF01152">
    <property type="entry name" value="Bac_globin"/>
    <property type="match status" value="1"/>
</dbReference>
<evidence type="ECO:0000256" key="1">
    <source>
        <dbReference type="ARBA" id="ARBA00022448"/>
    </source>
</evidence>
<reference evidence="6 7" key="1">
    <citation type="submission" date="2019-08" db="EMBL/GenBank/DDBJ databases">
        <title>Whole genome sequencing of chitin degrading bacteria Chitinophaga pinensis YS16.</title>
        <authorList>
            <person name="Singh R.P."/>
            <person name="Manchanda G."/>
            <person name="Maurya I.K."/>
            <person name="Joshi N.K."/>
            <person name="Srivastava A.K."/>
        </authorList>
    </citation>
    <scope>NUCLEOTIDE SEQUENCE [LARGE SCALE GENOMIC DNA]</scope>
    <source>
        <strain evidence="6 7">YS-16</strain>
    </source>
</reference>